<evidence type="ECO:0000259" key="1">
    <source>
        <dbReference type="Pfam" id="PF07238"/>
    </source>
</evidence>
<evidence type="ECO:0000313" key="2">
    <source>
        <dbReference type="EMBL" id="CAD7288397.1"/>
    </source>
</evidence>
<reference evidence="2 3" key="1">
    <citation type="submission" date="2020-11" db="EMBL/GenBank/DDBJ databases">
        <authorList>
            <person name="Peeters C."/>
        </authorList>
    </citation>
    <scope>NUCLEOTIDE SEQUENCE [LARGE SCALE GENOMIC DNA]</scope>
    <source>
        <strain evidence="2 3">LMG 7974</strain>
    </source>
</reference>
<protein>
    <recommendedName>
        <fullName evidence="1">PilZ domain-containing protein</fullName>
    </recommendedName>
</protein>
<comment type="caution">
    <text evidence="2">The sequence shown here is derived from an EMBL/GenBank/DDBJ whole genome shotgun (WGS) entry which is preliminary data.</text>
</comment>
<dbReference type="Gene3D" id="2.40.10.220">
    <property type="entry name" value="predicted glycosyltransferase like domains"/>
    <property type="match status" value="1"/>
</dbReference>
<keyword evidence="3" id="KW-1185">Reference proteome</keyword>
<proteinExistence type="predicted"/>
<dbReference type="InterPro" id="IPR009875">
    <property type="entry name" value="PilZ_domain"/>
</dbReference>
<feature type="domain" description="PilZ" evidence="1">
    <location>
        <begin position="232"/>
        <end position="320"/>
    </location>
</feature>
<dbReference type="EMBL" id="CAJHOF010000007">
    <property type="protein sequence ID" value="CAD7288397.1"/>
    <property type="molecule type" value="Genomic_DNA"/>
</dbReference>
<name>A0ABN7KBP2_9BACT</name>
<accession>A0ABN7KBP2</accession>
<dbReference type="Proteomes" id="UP000789803">
    <property type="component" value="Unassembled WGS sequence"/>
</dbReference>
<gene>
    <name evidence="2" type="ORF">LMG7974_00989</name>
</gene>
<evidence type="ECO:0000313" key="3">
    <source>
        <dbReference type="Proteomes" id="UP000789803"/>
    </source>
</evidence>
<dbReference type="Pfam" id="PF07238">
    <property type="entry name" value="PilZ"/>
    <property type="match status" value="1"/>
</dbReference>
<organism evidence="2 3">
    <name type="scientific">Campylobacter majalis</name>
    <dbReference type="NCBI Taxonomy" id="2790656"/>
    <lineage>
        <taxon>Bacteria</taxon>
        <taxon>Pseudomonadati</taxon>
        <taxon>Campylobacterota</taxon>
        <taxon>Epsilonproteobacteria</taxon>
        <taxon>Campylobacterales</taxon>
        <taxon>Campylobacteraceae</taxon>
        <taxon>Campylobacter</taxon>
    </lineage>
</organism>
<sequence length="348" mass="39834">MLIVADIFDNEKELLSRLQEQFVARAYELRDIYTRTLYSDELEHFAITLYRAIFSDNEDIIALGIKYKNFCIKNIEFRAVVSGLFLSLIFLYSKDGKNLKALCQRLECISRSLQAQNFVSIPTNSSNGNLFEHFSDLFKRLYTTNKDIQMLNLYDGVVIKNTAKIVSVDESVTLNVPKQQILAMKNEGNAYIIKDEQILKHIKADIIDFDIYNSTVTLGNFSRIEHLNASEREHQRVHPDRFTKVLLRSLNDEIEGSIYDISIGGIGVLSDKMLGVNVGDEVSASLQLCLDANRCENVVFSLKVINIIVQNGFKRYCLQNSKNDAPQWLKTYINKRVMDVMSELESLV</sequence>
<dbReference type="RefSeq" id="WP_229932788.1">
    <property type="nucleotide sequence ID" value="NZ_CAJHOF010000007.1"/>
</dbReference>